<organism evidence="1">
    <name type="scientific">Ostreococcus tauri</name>
    <name type="common">Marine green alga</name>
    <dbReference type="NCBI Taxonomy" id="70448"/>
    <lineage>
        <taxon>Eukaryota</taxon>
        <taxon>Viridiplantae</taxon>
        <taxon>Chlorophyta</taxon>
        <taxon>Mamiellophyceae</taxon>
        <taxon>Mamiellales</taxon>
        <taxon>Bathycoccaceae</taxon>
        <taxon>Ostreococcus</taxon>
    </lineage>
</organism>
<gene>
    <name evidence="1" type="ORF">BE221DRAFT_47401</name>
</gene>
<protein>
    <submittedName>
        <fullName evidence="1">Uncharacterized protein</fullName>
    </submittedName>
</protein>
<feature type="non-terminal residue" evidence="1">
    <location>
        <position position="76"/>
    </location>
</feature>
<accession>A0A1Y5IE43</accession>
<dbReference type="AlphaFoldDB" id="A0A1Y5IE43"/>
<sequence>MKFCKSFNALVSSCSAFITSFSVTRTFASCNVLHAFRRAIAFFAMGTSVIVTGNSLSISADSDTKVSSTAARDNKA</sequence>
<proteinExistence type="predicted"/>
<dbReference type="EMBL" id="KZ155791">
    <property type="protein sequence ID" value="OUS45255.1"/>
    <property type="molecule type" value="Genomic_DNA"/>
</dbReference>
<reference evidence="1" key="1">
    <citation type="submission" date="2017-04" db="EMBL/GenBank/DDBJ databases">
        <title>Population genomics of picophytoplankton unveils novel chromosome hypervariability.</title>
        <authorList>
            <consortium name="DOE Joint Genome Institute"/>
            <person name="Blanc-Mathieu R."/>
            <person name="Krasovec M."/>
            <person name="Hebrard M."/>
            <person name="Yau S."/>
            <person name="Desgranges E."/>
            <person name="Martin J."/>
            <person name="Schackwitz W."/>
            <person name="Kuo A."/>
            <person name="Salin G."/>
            <person name="Donnadieu C."/>
            <person name="Desdevises Y."/>
            <person name="Sanchez-Ferandin S."/>
            <person name="Moreau H."/>
            <person name="Rivals E."/>
            <person name="Grigoriev I.V."/>
            <person name="Grimsley N."/>
            <person name="Eyre-Walker A."/>
            <person name="Piganeau G."/>
        </authorList>
    </citation>
    <scope>NUCLEOTIDE SEQUENCE [LARGE SCALE GENOMIC DNA]</scope>
    <source>
        <strain evidence="1">RCC 1115</strain>
    </source>
</reference>
<dbReference type="Proteomes" id="UP000195557">
    <property type="component" value="Unassembled WGS sequence"/>
</dbReference>
<name>A0A1Y5IE43_OSTTA</name>
<evidence type="ECO:0000313" key="1">
    <source>
        <dbReference type="EMBL" id="OUS45255.1"/>
    </source>
</evidence>